<gene>
    <name evidence="1" type="ORF">GCM10020367_19910</name>
</gene>
<sequence>MVTFTGTTAEPDGTVLRVDRTSLRFLDVATLGGFLAEAGFEIVAQYGDWDRGPVSGTSREIITIARRG</sequence>
<evidence type="ECO:0000313" key="2">
    <source>
        <dbReference type="Proteomes" id="UP001499990"/>
    </source>
</evidence>
<keyword evidence="2" id="KW-1185">Reference proteome</keyword>
<name>A0ABP6S909_9ACTN</name>
<organism evidence="1 2">
    <name type="scientific">Streptomyces sannanensis</name>
    <dbReference type="NCBI Taxonomy" id="285536"/>
    <lineage>
        <taxon>Bacteria</taxon>
        <taxon>Bacillati</taxon>
        <taxon>Actinomycetota</taxon>
        <taxon>Actinomycetes</taxon>
        <taxon>Kitasatosporales</taxon>
        <taxon>Streptomycetaceae</taxon>
        <taxon>Streptomyces</taxon>
    </lineage>
</organism>
<reference evidence="2" key="1">
    <citation type="journal article" date="2019" name="Int. J. Syst. Evol. Microbiol.">
        <title>The Global Catalogue of Microorganisms (GCM) 10K type strain sequencing project: providing services to taxonomists for standard genome sequencing and annotation.</title>
        <authorList>
            <consortium name="The Broad Institute Genomics Platform"/>
            <consortium name="The Broad Institute Genome Sequencing Center for Infectious Disease"/>
            <person name="Wu L."/>
            <person name="Ma J."/>
        </authorList>
    </citation>
    <scope>NUCLEOTIDE SEQUENCE [LARGE SCALE GENOMIC DNA]</scope>
    <source>
        <strain evidence="2">JCM 9651</strain>
    </source>
</reference>
<proteinExistence type="predicted"/>
<dbReference type="EMBL" id="BAAAYL010000001">
    <property type="protein sequence ID" value="GAA3371000.1"/>
    <property type="molecule type" value="Genomic_DNA"/>
</dbReference>
<accession>A0ABP6S909</accession>
<evidence type="ECO:0000313" key="1">
    <source>
        <dbReference type="EMBL" id="GAA3371000.1"/>
    </source>
</evidence>
<protein>
    <recommendedName>
        <fullName evidence="3">Methyltransferase</fullName>
    </recommendedName>
</protein>
<evidence type="ECO:0008006" key="3">
    <source>
        <dbReference type="Google" id="ProtNLM"/>
    </source>
</evidence>
<dbReference type="RefSeq" id="WP_345045095.1">
    <property type="nucleotide sequence ID" value="NZ_BAAAYL010000001.1"/>
</dbReference>
<dbReference type="Proteomes" id="UP001499990">
    <property type="component" value="Unassembled WGS sequence"/>
</dbReference>
<comment type="caution">
    <text evidence="1">The sequence shown here is derived from an EMBL/GenBank/DDBJ whole genome shotgun (WGS) entry which is preliminary data.</text>
</comment>